<dbReference type="Gene3D" id="3.40.50.12230">
    <property type="match status" value="1"/>
</dbReference>
<gene>
    <name evidence="2" type="ORF">GCM10022392_14170</name>
</gene>
<name>A0ABP7WQH9_9SPHI</name>
<sequence length="212" mass="24373">MRITILTDNPKSWFVPYGNELLERLKASGHVAEYVYNAKDIQKSDVCFILSCTKLVNETTLALSDNNIVVHASDLPQGKGFSPLQWQILEGKNQIPLTLFEVVKDVDAGPYYLKDTVVFDGSELHGKLREKLAQKIIEMCLQFVEQRTSLLPVQQNGIETFYKRRTEKNDELDANKTIAELFNQFRIADNENSPVYFYMNGHKYFLKIYPAI</sequence>
<dbReference type="Pfam" id="PF00551">
    <property type="entry name" value="Formyl_trans_N"/>
    <property type="match status" value="1"/>
</dbReference>
<dbReference type="InterPro" id="IPR036477">
    <property type="entry name" value="Formyl_transf_N_sf"/>
</dbReference>
<comment type="caution">
    <text evidence="2">The sequence shown here is derived from an EMBL/GenBank/DDBJ whole genome shotgun (WGS) entry which is preliminary data.</text>
</comment>
<protein>
    <recommendedName>
        <fullName evidence="1">Formyl transferase N-terminal domain-containing protein</fullName>
    </recommendedName>
</protein>
<reference evidence="3" key="1">
    <citation type="journal article" date="2019" name="Int. J. Syst. Evol. Microbiol.">
        <title>The Global Catalogue of Microorganisms (GCM) 10K type strain sequencing project: providing services to taxonomists for standard genome sequencing and annotation.</title>
        <authorList>
            <consortium name="The Broad Institute Genomics Platform"/>
            <consortium name="The Broad Institute Genome Sequencing Center for Infectious Disease"/>
            <person name="Wu L."/>
            <person name="Ma J."/>
        </authorList>
    </citation>
    <scope>NUCLEOTIDE SEQUENCE [LARGE SCALE GENOMIC DNA]</scope>
    <source>
        <strain evidence="3">JCM 17085</strain>
    </source>
</reference>
<feature type="domain" description="Formyl transferase N-terminal" evidence="1">
    <location>
        <begin position="27"/>
        <end position="135"/>
    </location>
</feature>
<evidence type="ECO:0000259" key="1">
    <source>
        <dbReference type="Pfam" id="PF00551"/>
    </source>
</evidence>
<proteinExistence type="predicted"/>
<organism evidence="2 3">
    <name type="scientific">Mucilaginibacter panaciglaebae</name>
    <dbReference type="NCBI Taxonomy" id="502331"/>
    <lineage>
        <taxon>Bacteria</taxon>
        <taxon>Pseudomonadati</taxon>
        <taxon>Bacteroidota</taxon>
        <taxon>Sphingobacteriia</taxon>
        <taxon>Sphingobacteriales</taxon>
        <taxon>Sphingobacteriaceae</taxon>
        <taxon>Mucilaginibacter</taxon>
    </lineage>
</organism>
<dbReference type="RefSeq" id="WP_345102262.1">
    <property type="nucleotide sequence ID" value="NZ_BAABCV010000004.1"/>
</dbReference>
<dbReference type="Proteomes" id="UP001500841">
    <property type="component" value="Unassembled WGS sequence"/>
</dbReference>
<accession>A0ABP7WQH9</accession>
<dbReference type="EMBL" id="BAABCV010000004">
    <property type="protein sequence ID" value="GAA4092952.1"/>
    <property type="molecule type" value="Genomic_DNA"/>
</dbReference>
<evidence type="ECO:0000313" key="3">
    <source>
        <dbReference type="Proteomes" id="UP001500841"/>
    </source>
</evidence>
<keyword evidence="3" id="KW-1185">Reference proteome</keyword>
<dbReference type="SUPFAM" id="SSF53328">
    <property type="entry name" value="Formyltransferase"/>
    <property type="match status" value="1"/>
</dbReference>
<dbReference type="InterPro" id="IPR002376">
    <property type="entry name" value="Formyl_transf_N"/>
</dbReference>
<evidence type="ECO:0000313" key="2">
    <source>
        <dbReference type="EMBL" id="GAA4092952.1"/>
    </source>
</evidence>